<evidence type="ECO:0000313" key="2">
    <source>
        <dbReference type="Proteomes" id="UP000467841"/>
    </source>
</evidence>
<dbReference type="OrthoDB" id="1899679at2759"/>
<sequence length="110" mass="12475">MLDEAEAAYKNTLEIKHTRAHQGLARVYFLKNQRKVACEEMTKLIDNLSKQQPTRNGLSTVSVKKPKRILTWPQHSTLCEPIPTDTELPVSVSSWAFLPPVRDVKSTGME</sequence>
<reference evidence="1" key="1">
    <citation type="submission" date="2020-01" db="EMBL/GenBank/DDBJ databases">
        <authorList>
            <person name="Mishra B."/>
        </authorList>
    </citation>
    <scope>NUCLEOTIDE SEQUENCE [LARGE SCALE GENOMIC DNA]</scope>
</reference>
<dbReference type="Proteomes" id="UP000467841">
    <property type="component" value="Unassembled WGS sequence"/>
</dbReference>
<dbReference type="PANTHER" id="PTHR44203:SF3">
    <property type="entry name" value="ETO1-LIKE PROTEIN 2"/>
    <property type="match status" value="1"/>
</dbReference>
<dbReference type="PANTHER" id="PTHR44203">
    <property type="entry name" value="ETO1-RELATED"/>
    <property type="match status" value="1"/>
</dbReference>
<dbReference type="EMBL" id="CACVBM020001274">
    <property type="protein sequence ID" value="CAA7043022.1"/>
    <property type="molecule type" value="Genomic_DNA"/>
</dbReference>
<comment type="caution">
    <text evidence="1">The sequence shown here is derived from an EMBL/GenBank/DDBJ whole genome shotgun (WGS) entry which is preliminary data.</text>
</comment>
<proteinExistence type="predicted"/>
<evidence type="ECO:0000313" key="1">
    <source>
        <dbReference type="EMBL" id="CAA7043022.1"/>
    </source>
</evidence>
<name>A0A6D2K310_9BRAS</name>
<accession>A0A6D2K310</accession>
<dbReference type="InterPro" id="IPR044631">
    <property type="entry name" value="ETO1-like"/>
</dbReference>
<dbReference type="AlphaFoldDB" id="A0A6D2K310"/>
<gene>
    <name evidence="1" type="ORF">MERR_LOCUS30257</name>
</gene>
<dbReference type="GO" id="GO:0010105">
    <property type="term" value="P:negative regulation of ethylene-activated signaling pathway"/>
    <property type="evidence" value="ECO:0007669"/>
    <property type="project" value="InterPro"/>
</dbReference>
<keyword evidence="2" id="KW-1185">Reference proteome</keyword>
<organism evidence="1 2">
    <name type="scientific">Microthlaspi erraticum</name>
    <dbReference type="NCBI Taxonomy" id="1685480"/>
    <lineage>
        <taxon>Eukaryota</taxon>
        <taxon>Viridiplantae</taxon>
        <taxon>Streptophyta</taxon>
        <taxon>Embryophyta</taxon>
        <taxon>Tracheophyta</taxon>
        <taxon>Spermatophyta</taxon>
        <taxon>Magnoliopsida</taxon>
        <taxon>eudicotyledons</taxon>
        <taxon>Gunneridae</taxon>
        <taxon>Pentapetalae</taxon>
        <taxon>rosids</taxon>
        <taxon>malvids</taxon>
        <taxon>Brassicales</taxon>
        <taxon>Brassicaceae</taxon>
        <taxon>Coluteocarpeae</taxon>
        <taxon>Microthlaspi</taxon>
    </lineage>
</organism>
<protein>
    <submittedName>
        <fullName evidence="1">Uncharacterized protein</fullName>
    </submittedName>
</protein>